<dbReference type="EMBL" id="BPLR01004795">
    <property type="protein sequence ID" value="GIX97583.1"/>
    <property type="molecule type" value="Genomic_DNA"/>
</dbReference>
<evidence type="ECO:0000256" key="1">
    <source>
        <dbReference type="SAM" id="Phobius"/>
    </source>
</evidence>
<keyword evidence="1" id="KW-0812">Transmembrane</keyword>
<proteinExistence type="predicted"/>
<evidence type="ECO:0000313" key="3">
    <source>
        <dbReference type="Proteomes" id="UP001054945"/>
    </source>
</evidence>
<organism evidence="2 3">
    <name type="scientific">Caerostris extrusa</name>
    <name type="common">Bark spider</name>
    <name type="synonym">Caerostris bankana</name>
    <dbReference type="NCBI Taxonomy" id="172846"/>
    <lineage>
        <taxon>Eukaryota</taxon>
        <taxon>Metazoa</taxon>
        <taxon>Ecdysozoa</taxon>
        <taxon>Arthropoda</taxon>
        <taxon>Chelicerata</taxon>
        <taxon>Arachnida</taxon>
        <taxon>Araneae</taxon>
        <taxon>Araneomorphae</taxon>
        <taxon>Entelegynae</taxon>
        <taxon>Araneoidea</taxon>
        <taxon>Araneidae</taxon>
        <taxon>Caerostris</taxon>
    </lineage>
</organism>
<gene>
    <name evidence="2" type="ORF">CEXT_448851</name>
</gene>
<keyword evidence="1" id="KW-0472">Membrane</keyword>
<sequence>MSSSSCAHSLSYVFLLMCPSSIVCLYPHGFILCNPYRCVYQIKTLPNVSMFTIPQCPLREGDVTFVDTGPICPVEPLPSYLVVPGFSPSTEMI</sequence>
<reference evidence="2 3" key="1">
    <citation type="submission" date="2021-06" db="EMBL/GenBank/DDBJ databases">
        <title>Caerostris extrusa draft genome.</title>
        <authorList>
            <person name="Kono N."/>
            <person name="Arakawa K."/>
        </authorList>
    </citation>
    <scope>NUCLEOTIDE SEQUENCE [LARGE SCALE GENOMIC DNA]</scope>
</reference>
<keyword evidence="3" id="KW-1185">Reference proteome</keyword>
<evidence type="ECO:0000313" key="2">
    <source>
        <dbReference type="EMBL" id="GIX97583.1"/>
    </source>
</evidence>
<dbReference type="Proteomes" id="UP001054945">
    <property type="component" value="Unassembled WGS sequence"/>
</dbReference>
<name>A0AAV4PMR1_CAEEX</name>
<comment type="caution">
    <text evidence="2">The sequence shown here is derived from an EMBL/GenBank/DDBJ whole genome shotgun (WGS) entry which is preliminary data.</text>
</comment>
<keyword evidence="1" id="KW-1133">Transmembrane helix</keyword>
<accession>A0AAV4PMR1</accession>
<feature type="transmembrane region" description="Helical" evidence="1">
    <location>
        <begin position="12"/>
        <end position="33"/>
    </location>
</feature>
<protein>
    <submittedName>
        <fullName evidence="2">Uncharacterized protein</fullName>
    </submittedName>
</protein>
<dbReference type="AlphaFoldDB" id="A0AAV4PMR1"/>